<dbReference type="InterPro" id="IPR036047">
    <property type="entry name" value="F-box-like_dom_sf"/>
</dbReference>
<dbReference type="Gene3D" id="1.20.1280.50">
    <property type="match status" value="1"/>
</dbReference>
<proteinExistence type="predicted"/>
<sequence>MGSSPFVKYITLEMGGPLARSPVVFTAKQVSERKKTFMDLTEIPLDLLVQITFSYLTANEIGNLARTSRKMRDVFTKESIWNSLYTKRIVKDYYEELKNKLTFSKNKRVNSLPRTKINVIFRNSSSVKCDLWYAKKDDQVWDGLSYIIKKVNKKPCHKGYVVTTSSYPNTKFIVTPTLDELLRLKCSNLGFSFVVDRTQTQEFVHSDGKKMTAYVRHLRDPKKLLPISKLTRNDSYKKGFIRIAMGYLNRSTQVTVPSDFNTLWDKNSYRRKQIMWDPVFRTELWITFGMDCYPGKTIHVPLSQETCGQENIHDKIEILQKKEDAFNDEIKILRKKLKILEMSSRDTRIKRESYEYARSCF</sequence>
<evidence type="ECO:0000313" key="2">
    <source>
        <dbReference type="EMBL" id="QHU23492.1"/>
    </source>
</evidence>
<feature type="domain" description="F-box" evidence="1">
    <location>
        <begin position="37"/>
        <end position="84"/>
    </location>
</feature>
<organism evidence="2">
    <name type="scientific">viral metagenome</name>
    <dbReference type="NCBI Taxonomy" id="1070528"/>
    <lineage>
        <taxon>unclassified sequences</taxon>
        <taxon>metagenomes</taxon>
        <taxon>organismal metagenomes</taxon>
    </lineage>
</organism>
<dbReference type="SUPFAM" id="SSF81383">
    <property type="entry name" value="F-box domain"/>
    <property type="match status" value="1"/>
</dbReference>
<evidence type="ECO:0000259" key="1">
    <source>
        <dbReference type="PROSITE" id="PS50181"/>
    </source>
</evidence>
<dbReference type="AlphaFoldDB" id="A0A6C0KZT0"/>
<dbReference type="EMBL" id="MN741030">
    <property type="protein sequence ID" value="QHU23492.1"/>
    <property type="molecule type" value="Genomic_DNA"/>
</dbReference>
<protein>
    <recommendedName>
        <fullName evidence="1">F-box domain-containing protein</fullName>
    </recommendedName>
</protein>
<dbReference type="Pfam" id="PF12937">
    <property type="entry name" value="F-box-like"/>
    <property type="match status" value="1"/>
</dbReference>
<dbReference type="InterPro" id="IPR001810">
    <property type="entry name" value="F-box_dom"/>
</dbReference>
<dbReference type="PROSITE" id="PS50181">
    <property type="entry name" value="FBOX"/>
    <property type="match status" value="1"/>
</dbReference>
<reference evidence="2" key="1">
    <citation type="journal article" date="2020" name="Nature">
        <title>Giant virus diversity and host interactions through global metagenomics.</title>
        <authorList>
            <person name="Schulz F."/>
            <person name="Roux S."/>
            <person name="Paez-Espino D."/>
            <person name="Jungbluth S."/>
            <person name="Walsh D.A."/>
            <person name="Denef V.J."/>
            <person name="McMahon K.D."/>
            <person name="Konstantinidis K.T."/>
            <person name="Eloe-Fadrosh E.A."/>
            <person name="Kyrpides N.C."/>
            <person name="Woyke T."/>
        </authorList>
    </citation>
    <scope>NUCLEOTIDE SEQUENCE</scope>
    <source>
        <strain evidence="2">GVMAG-S-ERX555907-94</strain>
    </source>
</reference>
<accession>A0A6C0KZT0</accession>
<name>A0A6C0KZT0_9ZZZZ</name>